<protein>
    <recommendedName>
        <fullName evidence="2">Flagellin N-terminal domain-containing protein</fullName>
    </recommendedName>
</protein>
<accession>A0A382M4M3</accession>
<dbReference type="EMBL" id="UINC01091246">
    <property type="protein sequence ID" value="SVC43863.1"/>
    <property type="molecule type" value="Genomic_DNA"/>
</dbReference>
<feature type="non-terminal residue" evidence="1">
    <location>
        <position position="173"/>
    </location>
</feature>
<organism evidence="1">
    <name type="scientific">marine metagenome</name>
    <dbReference type="NCBI Taxonomy" id="408172"/>
    <lineage>
        <taxon>unclassified sequences</taxon>
        <taxon>metagenomes</taxon>
        <taxon>ecological metagenomes</taxon>
    </lineage>
</organism>
<name>A0A382M4M3_9ZZZZ</name>
<reference evidence="1" key="1">
    <citation type="submission" date="2018-05" db="EMBL/GenBank/DDBJ databases">
        <authorList>
            <person name="Lanie J.A."/>
            <person name="Ng W.-L."/>
            <person name="Kazmierczak K.M."/>
            <person name="Andrzejewski T.M."/>
            <person name="Davidsen T.M."/>
            <person name="Wayne K.J."/>
            <person name="Tettelin H."/>
            <person name="Glass J.I."/>
            <person name="Rusch D."/>
            <person name="Podicherti R."/>
            <person name="Tsui H.-C.T."/>
            <person name="Winkler M.E."/>
        </authorList>
    </citation>
    <scope>NUCLEOTIDE SEQUENCE</scope>
</reference>
<gene>
    <name evidence="1" type="ORF">METZ01_LOCUS296717</name>
</gene>
<dbReference type="AlphaFoldDB" id="A0A382M4M3"/>
<sequence>MAIRPIPQQSILDCMPTAVEIGDLRIVNKDLNFIQAMTKRADDLTLQAQSATDYTQLVKITDNYTKLADRASVKAQTLKELANEDNPLTEVNSSAELIDKVQLLAKTLTDKTQELASLYSSNENSLFETYGNSISELSQKVDSINSPNQVISIFKDLEFLLKDIGENSRYLNS</sequence>
<evidence type="ECO:0008006" key="2">
    <source>
        <dbReference type="Google" id="ProtNLM"/>
    </source>
</evidence>
<proteinExistence type="predicted"/>
<evidence type="ECO:0000313" key="1">
    <source>
        <dbReference type="EMBL" id="SVC43863.1"/>
    </source>
</evidence>